<evidence type="ECO:0000313" key="1">
    <source>
        <dbReference type="Proteomes" id="UP000887580"/>
    </source>
</evidence>
<dbReference type="Proteomes" id="UP000887580">
    <property type="component" value="Unplaced"/>
</dbReference>
<reference evidence="2" key="1">
    <citation type="submission" date="2022-11" db="UniProtKB">
        <authorList>
            <consortium name="WormBaseParasite"/>
        </authorList>
    </citation>
    <scope>IDENTIFICATION</scope>
</reference>
<protein>
    <submittedName>
        <fullName evidence="2">BTB domain-containing protein</fullName>
    </submittedName>
</protein>
<organism evidence="1 2">
    <name type="scientific">Panagrolaimus sp. PS1159</name>
    <dbReference type="NCBI Taxonomy" id="55785"/>
    <lineage>
        <taxon>Eukaryota</taxon>
        <taxon>Metazoa</taxon>
        <taxon>Ecdysozoa</taxon>
        <taxon>Nematoda</taxon>
        <taxon>Chromadorea</taxon>
        <taxon>Rhabditida</taxon>
        <taxon>Tylenchina</taxon>
        <taxon>Panagrolaimomorpha</taxon>
        <taxon>Panagrolaimoidea</taxon>
        <taxon>Panagrolaimidae</taxon>
        <taxon>Panagrolaimus</taxon>
    </lineage>
</organism>
<proteinExistence type="predicted"/>
<sequence>MKKIISWTFCWFILHLAATATEISDDKSATGTSIPVLKATTRVRYAGDDDNYHLTKYKVVCDFSIPPIKIEYKYVVNGTTYDGQMIEKSHLNLMDTVEIIIKAFYYTTNESKQSTILFSSPIFDRKPNTLGEDLLKLFKKDSDSQFVIDCAGEEIMAYKPIMQARSSTFNKLLSNGTDRLRIEDFSPKIVKKVIEFCNNDTIENYENEETNIFVMAFTYGIQSLLTYSSKEMVKNANIENAKWFFEYIIQNFVEVSKTTAFKSLDPELYKPILEELLKQKKII</sequence>
<name>A0AC35FVR6_9BILA</name>
<dbReference type="WBParaSite" id="PS1159_v2.g21414.t1">
    <property type="protein sequence ID" value="PS1159_v2.g21414.t1"/>
    <property type="gene ID" value="PS1159_v2.g21414"/>
</dbReference>
<accession>A0AC35FVR6</accession>
<evidence type="ECO:0000313" key="2">
    <source>
        <dbReference type="WBParaSite" id="PS1159_v2.g21414.t1"/>
    </source>
</evidence>